<dbReference type="GO" id="GO:0003677">
    <property type="term" value="F:DNA binding"/>
    <property type="evidence" value="ECO:0007669"/>
    <property type="project" value="UniProtKB-KW"/>
</dbReference>
<dbReference type="SUPFAM" id="SSF46785">
    <property type="entry name" value="Winged helix' DNA-binding domain"/>
    <property type="match status" value="1"/>
</dbReference>
<evidence type="ECO:0000313" key="7">
    <source>
        <dbReference type="EMBL" id="SMF60150.1"/>
    </source>
</evidence>
<dbReference type="FunFam" id="1.10.10.10:FF:000163">
    <property type="entry name" value="MarR family transcriptional regulator"/>
    <property type="match status" value="1"/>
</dbReference>
<dbReference type="Pfam" id="PF22381">
    <property type="entry name" value="Staph_reg_Sar_Rot"/>
    <property type="match status" value="1"/>
</dbReference>
<comment type="subcellular location">
    <subcellularLocation>
        <location evidence="1">Cytoplasm</location>
    </subcellularLocation>
</comment>
<keyword evidence="4" id="KW-0238">DNA-binding</keyword>
<dbReference type="PANTHER" id="PTHR33164:SF5">
    <property type="entry name" value="ORGANIC HYDROPEROXIDE RESISTANCE TRANSCRIPTIONAL REGULATOR"/>
    <property type="match status" value="1"/>
</dbReference>
<gene>
    <name evidence="7" type="ORF">SAMN06296036_120100</name>
</gene>
<dbReference type="EMBL" id="FWZT01000020">
    <property type="protein sequence ID" value="SMF60150.1"/>
    <property type="molecule type" value="Genomic_DNA"/>
</dbReference>
<name>A0A1Y6CEL2_9BACT</name>
<dbReference type="Proteomes" id="UP000192907">
    <property type="component" value="Unassembled WGS sequence"/>
</dbReference>
<dbReference type="Gene3D" id="1.10.10.10">
    <property type="entry name" value="Winged helix-like DNA-binding domain superfamily/Winged helix DNA-binding domain"/>
    <property type="match status" value="1"/>
</dbReference>
<keyword evidence="5" id="KW-0804">Transcription</keyword>
<proteinExistence type="predicted"/>
<evidence type="ECO:0000259" key="6">
    <source>
        <dbReference type="PROSITE" id="PS50995"/>
    </source>
</evidence>
<dbReference type="PRINTS" id="PR00598">
    <property type="entry name" value="HTHMARR"/>
</dbReference>
<reference evidence="8" key="1">
    <citation type="submission" date="2017-04" db="EMBL/GenBank/DDBJ databases">
        <authorList>
            <person name="Varghese N."/>
            <person name="Submissions S."/>
        </authorList>
    </citation>
    <scope>NUCLEOTIDE SEQUENCE [LARGE SCALE GENOMIC DNA]</scope>
    <source>
        <strain evidence="8">RKEM611</strain>
    </source>
</reference>
<keyword evidence="8" id="KW-1185">Reference proteome</keyword>
<keyword evidence="3" id="KW-0805">Transcription regulation</keyword>
<dbReference type="GO" id="GO:0006950">
    <property type="term" value="P:response to stress"/>
    <property type="evidence" value="ECO:0007669"/>
    <property type="project" value="TreeGrafter"/>
</dbReference>
<sequence length="148" mass="17011">MDNDIYENLKLDRQLCFLLYASSKGMVQAYKPFLGKLGITYPQYLVMLVLWEEDNIPLKQLGSRLFLDSGTLTPMLKRLASQGFLIKERSVDDEREIRIRLTEQGQKLKDAAKDIPVNMSCELELTEDYIEQLKELLKAFVSKTCGSP</sequence>
<dbReference type="InterPro" id="IPR055166">
    <property type="entry name" value="Transc_reg_Sar_Rot_HTH"/>
</dbReference>
<dbReference type="STRING" id="1513793.SAMN06296036_120100"/>
<dbReference type="SMART" id="SM00347">
    <property type="entry name" value="HTH_MARR"/>
    <property type="match status" value="1"/>
</dbReference>
<dbReference type="InterPro" id="IPR036390">
    <property type="entry name" value="WH_DNA-bd_sf"/>
</dbReference>
<dbReference type="GO" id="GO:0005737">
    <property type="term" value="C:cytoplasm"/>
    <property type="evidence" value="ECO:0007669"/>
    <property type="project" value="UniProtKB-SubCell"/>
</dbReference>
<evidence type="ECO:0000256" key="3">
    <source>
        <dbReference type="ARBA" id="ARBA00023015"/>
    </source>
</evidence>
<evidence type="ECO:0000256" key="5">
    <source>
        <dbReference type="ARBA" id="ARBA00023163"/>
    </source>
</evidence>
<dbReference type="InterPro" id="IPR039422">
    <property type="entry name" value="MarR/SlyA-like"/>
</dbReference>
<evidence type="ECO:0000256" key="1">
    <source>
        <dbReference type="ARBA" id="ARBA00004496"/>
    </source>
</evidence>
<evidence type="ECO:0000256" key="2">
    <source>
        <dbReference type="ARBA" id="ARBA00022490"/>
    </source>
</evidence>
<dbReference type="RefSeq" id="WP_200820770.1">
    <property type="nucleotide sequence ID" value="NZ_FWZT01000020.1"/>
</dbReference>
<dbReference type="AlphaFoldDB" id="A0A1Y6CEL2"/>
<evidence type="ECO:0000256" key="4">
    <source>
        <dbReference type="ARBA" id="ARBA00023125"/>
    </source>
</evidence>
<dbReference type="PROSITE" id="PS50995">
    <property type="entry name" value="HTH_MARR_2"/>
    <property type="match status" value="1"/>
</dbReference>
<dbReference type="GO" id="GO:0003700">
    <property type="term" value="F:DNA-binding transcription factor activity"/>
    <property type="evidence" value="ECO:0007669"/>
    <property type="project" value="InterPro"/>
</dbReference>
<dbReference type="InterPro" id="IPR000835">
    <property type="entry name" value="HTH_MarR-typ"/>
</dbReference>
<dbReference type="PANTHER" id="PTHR33164">
    <property type="entry name" value="TRANSCRIPTIONAL REGULATOR, MARR FAMILY"/>
    <property type="match status" value="1"/>
</dbReference>
<organism evidence="7 8">
    <name type="scientific">Pseudobacteriovorax antillogorgiicola</name>
    <dbReference type="NCBI Taxonomy" id="1513793"/>
    <lineage>
        <taxon>Bacteria</taxon>
        <taxon>Pseudomonadati</taxon>
        <taxon>Bdellovibrionota</taxon>
        <taxon>Oligoflexia</taxon>
        <taxon>Oligoflexales</taxon>
        <taxon>Pseudobacteriovoracaceae</taxon>
        <taxon>Pseudobacteriovorax</taxon>
    </lineage>
</organism>
<protein>
    <submittedName>
        <fullName evidence="7">Transcriptional regulator, MarR family</fullName>
    </submittedName>
</protein>
<keyword evidence="2" id="KW-0963">Cytoplasm</keyword>
<evidence type="ECO:0000313" key="8">
    <source>
        <dbReference type="Proteomes" id="UP000192907"/>
    </source>
</evidence>
<feature type="domain" description="HTH marR-type" evidence="6">
    <location>
        <begin position="12"/>
        <end position="142"/>
    </location>
</feature>
<accession>A0A1Y6CEL2</accession>
<dbReference type="InterPro" id="IPR036388">
    <property type="entry name" value="WH-like_DNA-bd_sf"/>
</dbReference>